<keyword evidence="4" id="KW-1185">Reference proteome</keyword>
<keyword evidence="3" id="KW-1133">Transmembrane helix</keyword>
<dbReference type="FunCoup" id="A0A6P8HVE3">
    <property type="interactions" value="34"/>
</dbReference>
<sequence>MWQSKNRGSPVPEYLELQNTYEAAAGETVEWAMQELTRRYDNFDADDVKLTEKGNKVLISVQDLRFPDKDRWTKPQPLFDEEGNIRGDVSRLKGFQQATRSMLERLRALTERVEIEKRAEELQRELEKGDAEYAKQGQLLADAEKKSAHQDERMKEMRNQLDKTLRERDKAQRDLEEAQSSGTSTEALRETLEEREEEYMKQTQRLADAHRREVEFKDQEIRELVDQRTRIRRERNQTQRALNLALQELDLIKDDTDNLQTTIAGSLVERRRLMAEINTMEEQVRQRDQAIEDLEGQIERQQEVIADQTRTEEEREAAQRELETLQERVAELRAEKEKLEKELGLTTKEKVKRALVKYGIPLAFAVAISSVVGVILSTVKATGAGVSKLGSGLTDLGKKMAAGLPGLLGSVVSLVLRTGGELLKFVGNNVWILVVAIGVVLLKKMKG</sequence>
<reference evidence="5" key="1">
    <citation type="submission" date="2025-08" db="UniProtKB">
        <authorList>
            <consortium name="RefSeq"/>
        </authorList>
    </citation>
    <scope>IDENTIFICATION</scope>
    <source>
        <tissue evidence="5">Tentacle</tissue>
    </source>
</reference>
<dbReference type="KEGG" id="aten:116293346"/>
<accession>A0A6P8HVE3</accession>
<dbReference type="RefSeq" id="XP_031556625.1">
    <property type="nucleotide sequence ID" value="XM_031700765.1"/>
</dbReference>
<keyword evidence="1" id="KW-0175">Coiled coil</keyword>
<feature type="coiled-coil region" evidence="1">
    <location>
        <begin position="270"/>
        <end position="349"/>
    </location>
</feature>
<evidence type="ECO:0000313" key="4">
    <source>
        <dbReference type="Proteomes" id="UP000515163"/>
    </source>
</evidence>
<gene>
    <name evidence="5" type="primary">LOC116293346</name>
</gene>
<dbReference type="AlphaFoldDB" id="A0A6P8HVE3"/>
<feature type="compositionally biased region" description="Basic and acidic residues" evidence="2">
    <location>
        <begin position="165"/>
        <end position="176"/>
    </location>
</feature>
<feature type="transmembrane region" description="Helical" evidence="3">
    <location>
        <begin position="358"/>
        <end position="379"/>
    </location>
</feature>
<dbReference type="InParanoid" id="A0A6P8HVE3"/>
<organism evidence="4 5">
    <name type="scientific">Actinia tenebrosa</name>
    <name type="common">Australian red waratah sea anemone</name>
    <dbReference type="NCBI Taxonomy" id="6105"/>
    <lineage>
        <taxon>Eukaryota</taxon>
        <taxon>Metazoa</taxon>
        <taxon>Cnidaria</taxon>
        <taxon>Anthozoa</taxon>
        <taxon>Hexacorallia</taxon>
        <taxon>Actiniaria</taxon>
        <taxon>Actiniidae</taxon>
        <taxon>Actinia</taxon>
    </lineage>
</organism>
<keyword evidence="3" id="KW-0812">Transmembrane</keyword>
<proteinExistence type="predicted"/>
<feature type="region of interest" description="Disordered" evidence="2">
    <location>
        <begin position="165"/>
        <end position="187"/>
    </location>
</feature>
<evidence type="ECO:0000256" key="2">
    <source>
        <dbReference type="SAM" id="MobiDB-lite"/>
    </source>
</evidence>
<evidence type="ECO:0000256" key="1">
    <source>
        <dbReference type="SAM" id="Coils"/>
    </source>
</evidence>
<evidence type="ECO:0000313" key="5">
    <source>
        <dbReference type="RefSeq" id="XP_031556625.1"/>
    </source>
</evidence>
<dbReference type="GeneID" id="116293346"/>
<keyword evidence="3" id="KW-0472">Membrane</keyword>
<dbReference type="Proteomes" id="UP000515163">
    <property type="component" value="Unplaced"/>
</dbReference>
<protein>
    <submittedName>
        <fullName evidence="5">Cingulin-like protein 1</fullName>
    </submittedName>
</protein>
<feature type="transmembrane region" description="Helical" evidence="3">
    <location>
        <begin position="422"/>
        <end position="442"/>
    </location>
</feature>
<evidence type="ECO:0000256" key="3">
    <source>
        <dbReference type="SAM" id="Phobius"/>
    </source>
</evidence>
<dbReference type="OrthoDB" id="5965552at2759"/>
<name>A0A6P8HVE3_ACTTE</name>